<dbReference type="Pfam" id="PF19076">
    <property type="entry name" value="CshA_repeat"/>
    <property type="match status" value="6"/>
</dbReference>
<feature type="domain" description="CshA" evidence="2">
    <location>
        <begin position="680"/>
        <end position="758"/>
    </location>
</feature>
<dbReference type="NCBIfam" id="TIGR04225">
    <property type="entry name" value="CshA_fibril_rpt"/>
    <property type="match status" value="4"/>
</dbReference>
<feature type="domain" description="CshA" evidence="2">
    <location>
        <begin position="444"/>
        <end position="522"/>
    </location>
</feature>
<accession>A0A6J6ALC9</accession>
<gene>
    <name evidence="3" type="ORF">UFOPK4201_00748</name>
</gene>
<feature type="domain" description="CshA" evidence="2">
    <location>
        <begin position="764"/>
        <end position="870"/>
    </location>
</feature>
<keyword evidence="1" id="KW-0472">Membrane</keyword>
<organism evidence="3">
    <name type="scientific">freshwater metagenome</name>
    <dbReference type="NCBI Taxonomy" id="449393"/>
    <lineage>
        <taxon>unclassified sequences</taxon>
        <taxon>metagenomes</taxon>
        <taxon>ecological metagenomes</taxon>
    </lineage>
</organism>
<feature type="transmembrane region" description="Helical" evidence="1">
    <location>
        <begin position="1000"/>
        <end position="1020"/>
    </location>
</feature>
<feature type="domain" description="CshA" evidence="2">
    <location>
        <begin position="208"/>
        <end position="286"/>
    </location>
</feature>
<dbReference type="EMBL" id="CAEUNJ010000025">
    <property type="protein sequence ID" value="CAB4371315.1"/>
    <property type="molecule type" value="Genomic_DNA"/>
</dbReference>
<dbReference type="InterPro" id="IPR026395">
    <property type="entry name" value="CshA_fibril"/>
</dbReference>
<protein>
    <submittedName>
        <fullName evidence="3">Unannotated protein</fullName>
    </submittedName>
</protein>
<evidence type="ECO:0000259" key="2">
    <source>
        <dbReference type="Pfam" id="PF19076"/>
    </source>
</evidence>
<name>A0A6J6ALC9_9ZZZZ</name>
<keyword evidence="1" id="KW-1133">Transmembrane helix</keyword>
<feature type="domain" description="CshA" evidence="2">
    <location>
        <begin position="2"/>
        <end position="51"/>
    </location>
</feature>
<evidence type="ECO:0000313" key="3">
    <source>
        <dbReference type="EMBL" id="CAB4371315.1"/>
    </source>
</evidence>
<reference evidence="3" key="1">
    <citation type="submission" date="2020-05" db="EMBL/GenBank/DDBJ databases">
        <authorList>
            <person name="Chiriac C."/>
            <person name="Salcher M."/>
            <person name="Ghai R."/>
            <person name="Kavagutti S V."/>
        </authorList>
    </citation>
    <scope>NUCLEOTIDE SEQUENCE</scope>
</reference>
<proteinExistence type="predicted"/>
<keyword evidence="1" id="KW-0812">Transmembrane</keyword>
<sequence>MITADGKYWVEPATGVVTFDPNAGFTGTVTQPVQYVVADSLGQQTTAKITLSVSNPTPPTATPETKSVLPGGTISFTNITGGSGLASGTGLVTSGAGATCLYAPNTTTCDADNVVTINGQGIFTLDPATGIVTYDADPGVTQGTKTSITYRVTDLAGQTATSTLTPVVPPPPVANNDTQAPGAYDTNQTISPLTNDSPGALSAPLVVSTLKFCPTSATPPFTSTNCSLVPSQGSPLITADGKYWVDPATGVVTFDPNVGFTGTVTQPVQYVVADSLGQQATAKITLSVSNPTPPVATPQTKSVLPGGTISYTTITGGSGLATGTGLQTSGAGVTCLYTPNTTTCDADNVVTIDGEGTFTLDPATGVVAYAANPIVVTRGTKTSITYRVTDIVGQTATSTLTPIVPPPPVAVNDTRPIGAYDTNQTVSPLGNDSPGAPSAPLVVSSLKFCPTSATAPFTSTNCSLVPSQGSPLVTADGKYWVDPATGVVTFDPDPDFSGTVTQPVQYVVADSLGQQTTAKITLSVSNPPAPVATPQTKSVLPGGTISFTNITGTSGLATGTGLVTIGAGVTCLYTPNTTTCDADNVVPINGQGVFTLDPATGIVTYAADPGVAPGTKTSITYRVTDIVGQTATSTLTPIVPPPPVAVNDTNVDEYDTNQSITPMMNDLAGDPSAPFVLSSLKFCPLSATAPFTSTNCSLVPSQGSPLITADGKYWVDPATGVVTFDPNAGFIGVVTVPIRYVVADVFARSVTATITPEVLPPPLPIANPTATFGVQGEVQLSDLLNNDAPGHPAIPLVLATVRLCGDGESSPSCTALRVQLAGVGEYVLNSATGVVSFTPDSDFIGTADALPYVVADQMGRVVSSTYTPAVVEPPALADDSGQSEQGVAQVISIFSNDTPANAGVPFDLTTLRLCRPADTPPTCSQTSVSIAGEGTYSINGDGTVTFTPEPEFVGVATPIAYVVEDVLGQVVWATIHPTVTPHPDVITIAGQKLPMTGSDALAYVGWAVLLFSVGFAMELLRRRRLS</sequence>
<dbReference type="AlphaFoldDB" id="A0A6J6ALC9"/>
<evidence type="ECO:0000256" key="1">
    <source>
        <dbReference type="SAM" id="Phobius"/>
    </source>
</evidence>
<feature type="domain" description="CshA" evidence="2">
    <location>
        <begin position="879"/>
        <end position="979"/>
    </location>
</feature>